<feature type="region of interest" description="Disordered" evidence="1">
    <location>
        <begin position="116"/>
        <end position="150"/>
    </location>
</feature>
<feature type="compositionally biased region" description="Basic and acidic residues" evidence="1">
    <location>
        <begin position="141"/>
        <end position="150"/>
    </location>
</feature>
<name>A0A484M279_9ASTE</name>
<evidence type="ECO:0000313" key="4">
    <source>
        <dbReference type="EMBL" id="VFQ82564.1"/>
    </source>
</evidence>
<evidence type="ECO:0000313" key="5">
    <source>
        <dbReference type="Proteomes" id="UP000595140"/>
    </source>
</evidence>
<proteinExistence type="predicted"/>
<dbReference type="InterPro" id="IPR043502">
    <property type="entry name" value="DNA/RNA_pol_sf"/>
</dbReference>
<reference evidence="4 5" key="1">
    <citation type="submission" date="2018-04" db="EMBL/GenBank/DDBJ databases">
        <authorList>
            <person name="Vogel A."/>
        </authorList>
    </citation>
    <scope>NUCLEOTIDE SEQUENCE [LARGE SCALE GENOMIC DNA]</scope>
</reference>
<dbReference type="Pfam" id="PF00078">
    <property type="entry name" value="RVT_1"/>
    <property type="match status" value="1"/>
</dbReference>
<evidence type="ECO:0000256" key="1">
    <source>
        <dbReference type="SAM" id="MobiDB-lite"/>
    </source>
</evidence>
<dbReference type="CDD" id="cd01650">
    <property type="entry name" value="RT_nLTR_like"/>
    <property type="match status" value="1"/>
</dbReference>
<feature type="domain" description="Reverse transcriptase" evidence="3">
    <location>
        <begin position="501"/>
        <end position="772"/>
    </location>
</feature>
<feature type="region of interest" description="Disordered" evidence="1">
    <location>
        <begin position="915"/>
        <end position="942"/>
    </location>
</feature>
<keyword evidence="2" id="KW-0812">Transmembrane</keyword>
<feature type="compositionally biased region" description="Basic and acidic residues" evidence="1">
    <location>
        <begin position="932"/>
        <end position="942"/>
    </location>
</feature>
<evidence type="ECO:0000259" key="3">
    <source>
        <dbReference type="PROSITE" id="PS50878"/>
    </source>
</evidence>
<gene>
    <name evidence="4" type="ORF">CCAM_LOCUS24340</name>
</gene>
<dbReference type="Proteomes" id="UP000595140">
    <property type="component" value="Unassembled WGS sequence"/>
</dbReference>
<dbReference type="PANTHER" id="PTHR31635">
    <property type="entry name" value="REVERSE TRANSCRIPTASE DOMAIN-CONTAINING PROTEIN-RELATED"/>
    <property type="match status" value="1"/>
</dbReference>
<keyword evidence="5" id="KW-1185">Reference proteome</keyword>
<feature type="compositionally biased region" description="Basic and acidic residues" evidence="1">
    <location>
        <begin position="116"/>
        <end position="129"/>
    </location>
</feature>
<dbReference type="PROSITE" id="PS50878">
    <property type="entry name" value="RT_POL"/>
    <property type="match status" value="1"/>
</dbReference>
<organism evidence="4 5">
    <name type="scientific">Cuscuta campestris</name>
    <dbReference type="NCBI Taxonomy" id="132261"/>
    <lineage>
        <taxon>Eukaryota</taxon>
        <taxon>Viridiplantae</taxon>
        <taxon>Streptophyta</taxon>
        <taxon>Embryophyta</taxon>
        <taxon>Tracheophyta</taxon>
        <taxon>Spermatophyta</taxon>
        <taxon>Magnoliopsida</taxon>
        <taxon>eudicotyledons</taxon>
        <taxon>Gunneridae</taxon>
        <taxon>Pentapetalae</taxon>
        <taxon>asterids</taxon>
        <taxon>lamiids</taxon>
        <taxon>Solanales</taxon>
        <taxon>Convolvulaceae</taxon>
        <taxon>Cuscuteae</taxon>
        <taxon>Cuscuta</taxon>
        <taxon>Cuscuta subgen. Grammica</taxon>
        <taxon>Cuscuta sect. Cleistogrammica</taxon>
    </lineage>
</organism>
<dbReference type="EMBL" id="OOIL02002358">
    <property type="protein sequence ID" value="VFQ82564.1"/>
    <property type="molecule type" value="Genomic_DNA"/>
</dbReference>
<keyword evidence="2" id="KW-0472">Membrane</keyword>
<sequence>MVVTKWTPDYIEGEDCPIVPVWVSCPKLPIYLHDQRALSLIGSSIGRPLKVDENTLNFSRPDLARFCVEVDVSRALPSKVHLKLGDKDSFISLIYENVPHYCTECKKLGHHKGSCKRDEQRKIVQEKESNSAPKPPNHSYKGKEPAKEEWTKVTARNGGVNKVWKRKMGPFQSGPGECSNTAPVEQNKQLQDKLHTAGTDPVPLHPQNTKDKDREGKNLALVLWKPLPTIEESIFTPLHLLDNDDSDSDDSEYEDLGVVSDLHWKDEAPLQTAKVEQKTIDQSIKSRLRGMRGLANKLKALKKIIQDWNHTTFGNIFSKVKEAETEALKAQEIFEREDTPANREASNLANANLLKICKQEESYWAQKSNIKWLAEGDISTKFFHSFVKGKRRKASIRFMKNQEGKEMVDHVELSTYIAKHFENTFTEEHSGNLDPIIQHIPTLITEHDNQAILQLPIEEEIKSAIWHLNPNSSAGPDGFNGEFFRYFWDTIKMDMVSAVQEFFLGIPLPMAFGSSLITLIPKTEGAKEIGDYRPIALSTFFSKIISRILSSRLAPLLDKIISPEQAGFLKGRGIEEHILLSNEYMHNLDSKTRGGNVMIKLDMAKAFDKMSWNYLEAILKAFGFNENCTALLLQNLKSTYMSILVNGRPAGFFKIKRGVKQGDPLSPLLFIIGSEGFSRSLKHAISSGFLSPYKAGRSQVVSHLAYADDLIVFLRGDIRNMLRFKYTLYTYLQASVQDLSLSVINLIHSKLANFFWGSKFGKNKHHWAKWVSLCRPTGEGGLGIRSLFDIQRDSALKLWWKAITGDTIWAQFVKNKYYRDGLFEAKVYDSASWKRICRIAPLGFQHSNMQDNDITWVNGTFTFKEAYWAVRERDISTQFNTLSWNKFQIPKGGRGGFAMKGRGKRKFFKCLESSGVHGGGRKSKRSSLAGKEMTEDGEKCKSSIDSDTAFDFANNDRPTEKSRRSFSRTIKAALFETSLSRKFRRKGPSIPIAESKDVDLSQKEKMKKLPLDDSKQCWGTDENLGSHSSDMWDSSLLHSSLSFTTTTTLSFSRASSWSASERKISEVNEEMAPTTSAAKAALPALKPPRPPAAMATVMKEPIVPIHMPMARYCNLRIICFVILSLMALIFWGKVLAIVCTSIWLYLIPRFTSSPEVEEGLREGLRKSIFSNRLA</sequence>
<dbReference type="AlphaFoldDB" id="A0A484M279"/>
<protein>
    <recommendedName>
        <fullName evidence="3">Reverse transcriptase domain-containing protein</fullName>
    </recommendedName>
</protein>
<dbReference type="InterPro" id="IPR000477">
    <property type="entry name" value="RT_dom"/>
</dbReference>
<dbReference type="SUPFAM" id="SSF56672">
    <property type="entry name" value="DNA/RNA polymerases"/>
    <property type="match status" value="1"/>
</dbReference>
<dbReference type="OrthoDB" id="1744944at2759"/>
<evidence type="ECO:0000256" key="2">
    <source>
        <dbReference type="SAM" id="Phobius"/>
    </source>
</evidence>
<accession>A0A484M279</accession>
<feature type="transmembrane region" description="Helical" evidence="2">
    <location>
        <begin position="1117"/>
        <end position="1146"/>
    </location>
</feature>
<dbReference type="PANTHER" id="PTHR31635:SF196">
    <property type="entry name" value="REVERSE TRANSCRIPTASE DOMAIN-CONTAINING PROTEIN-RELATED"/>
    <property type="match status" value="1"/>
</dbReference>
<keyword evidence="2" id="KW-1133">Transmembrane helix</keyword>